<reference evidence="9" key="1">
    <citation type="submission" date="2022-12" db="EMBL/GenBank/DDBJ databases">
        <title>Draft genome assemblies for two species of Escallonia (Escalloniales).</title>
        <authorList>
            <person name="Chanderbali A."/>
            <person name="Dervinis C."/>
            <person name="Anghel I."/>
            <person name="Soltis D."/>
            <person name="Soltis P."/>
            <person name="Zapata F."/>
        </authorList>
    </citation>
    <scope>NUCLEOTIDE SEQUENCE</scope>
    <source>
        <strain evidence="9">UCBG64.0493</strain>
        <tissue evidence="9">Leaf</tissue>
    </source>
</reference>
<evidence type="ECO:0000256" key="4">
    <source>
        <dbReference type="ARBA" id="ARBA00022989"/>
    </source>
</evidence>
<keyword evidence="5" id="KW-0472">Membrane</keyword>
<comment type="subcellular location">
    <subcellularLocation>
        <location evidence="1">Membrane</location>
        <topology evidence="1">Multi-pass membrane protein</topology>
    </subcellularLocation>
</comment>
<evidence type="ECO:0000256" key="6">
    <source>
        <dbReference type="PROSITE-ProRule" id="PRU00175"/>
    </source>
</evidence>
<dbReference type="PANTHER" id="PTHR11266">
    <property type="entry name" value="PEROXISOMAL MEMBRANE PROTEIN 2, PXMP2 MPV17"/>
    <property type="match status" value="1"/>
</dbReference>
<dbReference type="SMART" id="SM00184">
    <property type="entry name" value="RING"/>
    <property type="match status" value="1"/>
</dbReference>
<sequence>MGALGGCGNGGIWGLPPFHSQRGSSGKSRRRRPSSRDSSSSDSVEATAEAGYRFPIKQAATASCLALTGDTIAQLRDRWVKHKAALKQQAPDFQDSFTDVMPTLVADHNWLRALRMASYGFLLYGPGSYAWYQYLDYCMPKQTVGNILMKVILNQIVLGPSVIAVVFAWNNLWQGKLSELPSKYQNDALPTLLLGFRFWIPVSGGSSSSSCCFHVNGLYILELLLVFNHEQYAHTYTMSGGTNNFTPPPGYWWSQQVYGDYATSDDDWYHMQPMNPRPLPLLAPPNLRHAQDQRWSFQDRLVRGSPGITRFPAPPRPLQLLILNNTMTRDVNPRPTTHGFHPRVIGQGNMAVHTQQDSELTPDEQKKALEKLTKEIYNPTPKRIVQRLSMNKRDNKSSKSFNEKGKEIDEDDKRCAICLEDFEPRQLVVLTPCSHMFHEDCIVPWVKSNGKCPVCRSAICERIKESAVEANNGTSNVIVSEPFAGDLISILRAMDDAFEWGNVRMMH</sequence>
<dbReference type="Proteomes" id="UP001188597">
    <property type="component" value="Unassembled WGS sequence"/>
</dbReference>
<dbReference type="GO" id="GO:0008270">
    <property type="term" value="F:zinc ion binding"/>
    <property type="evidence" value="ECO:0007669"/>
    <property type="project" value="UniProtKB-KW"/>
</dbReference>
<keyword evidence="6" id="KW-0862">Zinc</keyword>
<comment type="caution">
    <text evidence="9">The sequence shown here is derived from an EMBL/GenBank/DDBJ whole genome shotgun (WGS) entry which is preliminary data.</text>
</comment>
<feature type="domain" description="RING-type" evidence="8">
    <location>
        <begin position="415"/>
        <end position="456"/>
    </location>
</feature>
<protein>
    <recommendedName>
        <fullName evidence="8">RING-type domain-containing protein</fullName>
    </recommendedName>
</protein>
<evidence type="ECO:0000259" key="8">
    <source>
        <dbReference type="PROSITE" id="PS50089"/>
    </source>
</evidence>
<evidence type="ECO:0000256" key="7">
    <source>
        <dbReference type="SAM" id="MobiDB-lite"/>
    </source>
</evidence>
<evidence type="ECO:0000256" key="1">
    <source>
        <dbReference type="ARBA" id="ARBA00004141"/>
    </source>
</evidence>
<accession>A0AA88W3X2</accession>
<dbReference type="InterPro" id="IPR001841">
    <property type="entry name" value="Znf_RING"/>
</dbReference>
<proteinExistence type="inferred from homology"/>
<keyword evidence="10" id="KW-1185">Reference proteome</keyword>
<dbReference type="InterPro" id="IPR013083">
    <property type="entry name" value="Znf_RING/FYVE/PHD"/>
</dbReference>
<dbReference type="FunFam" id="3.30.40.10:FF:000468">
    <property type="entry name" value="RING/U-box superfamily protein"/>
    <property type="match status" value="1"/>
</dbReference>
<keyword evidence="4" id="KW-1133">Transmembrane helix</keyword>
<dbReference type="PROSITE" id="PS50089">
    <property type="entry name" value="ZF_RING_2"/>
    <property type="match status" value="1"/>
</dbReference>
<organism evidence="9 10">
    <name type="scientific">Escallonia herrerae</name>
    <dbReference type="NCBI Taxonomy" id="1293975"/>
    <lineage>
        <taxon>Eukaryota</taxon>
        <taxon>Viridiplantae</taxon>
        <taxon>Streptophyta</taxon>
        <taxon>Embryophyta</taxon>
        <taxon>Tracheophyta</taxon>
        <taxon>Spermatophyta</taxon>
        <taxon>Magnoliopsida</taxon>
        <taxon>eudicotyledons</taxon>
        <taxon>Gunneridae</taxon>
        <taxon>Pentapetalae</taxon>
        <taxon>asterids</taxon>
        <taxon>campanulids</taxon>
        <taxon>Escalloniales</taxon>
        <taxon>Escalloniaceae</taxon>
        <taxon>Escallonia</taxon>
    </lineage>
</organism>
<dbReference type="AlphaFoldDB" id="A0AA88W3X2"/>
<evidence type="ECO:0000313" key="9">
    <source>
        <dbReference type="EMBL" id="KAK3019255.1"/>
    </source>
</evidence>
<keyword evidence="6" id="KW-0863">Zinc-finger</keyword>
<dbReference type="GO" id="GO:0016020">
    <property type="term" value="C:membrane"/>
    <property type="evidence" value="ECO:0007669"/>
    <property type="project" value="UniProtKB-SubCell"/>
</dbReference>
<evidence type="ECO:0000256" key="2">
    <source>
        <dbReference type="ARBA" id="ARBA00006824"/>
    </source>
</evidence>
<evidence type="ECO:0000256" key="3">
    <source>
        <dbReference type="ARBA" id="ARBA00022692"/>
    </source>
</evidence>
<name>A0AA88W3X2_9ASTE</name>
<evidence type="ECO:0000313" key="10">
    <source>
        <dbReference type="Proteomes" id="UP001188597"/>
    </source>
</evidence>
<dbReference type="Gene3D" id="3.30.40.10">
    <property type="entry name" value="Zinc/RING finger domain, C3HC4 (zinc finger)"/>
    <property type="match status" value="1"/>
</dbReference>
<dbReference type="PANTHER" id="PTHR11266:SF91">
    <property type="entry name" value="EXPRESSED PROTEIN"/>
    <property type="match status" value="1"/>
</dbReference>
<keyword evidence="6" id="KW-0479">Metal-binding</keyword>
<keyword evidence="3" id="KW-0812">Transmembrane</keyword>
<feature type="region of interest" description="Disordered" evidence="7">
    <location>
        <begin position="15"/>
        <end position="46"/>
    </location>
</feature>
<gene>
    <name evidence="9" type="ORF">RJ639_004460</name>
</gene>
<dbReference type="InterPro" id="IPR007248">
    <property type="entry name" value="Mpv17_PMP22"/>
</dbReference>
<evidence type="ECO:0000256" key="5">
    <source>
        <dbReference type="ARBA" id="ARBA00023136"/>
    </source>
</evidence>
<comment type="similarity">
    <text evidence="2">Belongs to the peroxisomal membrane protein PXMP2/4 family.</text>
</comment>
<dbReference type="EMBL" id="JAVXUP010000887">
    <property type="protein sequence ID" value="KAK3019255.1"/>
    <property type="molecule type" value="Genomic_DNA"/>
</dbReference>
<dbReference type="Pfam" id="PF13639">
    <property type="entry name" value="zf-RING_2"/>
    <property type="match status" value="1"/>
</dbReference>
<dbReference type="SUPFAM" id="SSF57850">
    <property type="entry name" value="RING/U-box"/>
    <property type="match status" value="1"/>
</dbReference>
<dbReference type="GO" id="GO:0005737">
    <property type="term" value="C:cytoplasm"/>
    <property type="evidence" value="ECO:0007669"/>
    <property type="project" value="TreeGrafter"/>
</dbReference>